<dbReference type="Proteomes" id="UP000070174">
    <property type="component" value="Unassembled WGS sequence"/>
</dbReference>
<dbReference type="Gene3D" id="3.40.1380.20">
    <property type="entry name" value="Pyruvate kinase, C-terminal domain"/>
    <property type="match status" value="1"/>
</dbReference>
<feature type="domain" description="PEP-utilising enzyme mobile" evidence="20">
    <location>
        <begin position="503"/>
        <end position="573"/>
    </location>
</feature>
<dbReference type="UniPathway" id="UPA00109">
    <property type="reaction ID" value="UER00188"/>
</dbReference>
<evidence type="ECO:0000313" key="23">
    <source>
        <dbReference type="Proteomes" id="UP000070174"/>
    </source>
</evidence>
<evidence type="ECO:0000256" key="3">
    <source>
        <dbReference type="ARBA" id="ARBA00004997"/>
    </source>
</evidence>
<dbReference type="GO" id="GO:0030955">
    <property type="term" value="F:potassium ion binding"/>
    <property type="evidence" value="ECO:0007669"/>
    <property type="project" value="UniProtKB-UniRule"/>
</dbReference>
<evidence type="ECO:0000256" key="14">
    <source>
        <dbReference type="ARBA" id="ARBA00022958"/>
    </source>
</evidence>
<evidence type="ECO:0000313" key="22">
    <source>
        <dbReference type="EMBL" id="KXA31567.1"/>
    </source>
</evidence>
<evidence type="ECO:0000256" key="6">
    <source>
        <dbReference type="ARBA" id="ARBA00012142"/>
    </source>
</evidence>
<comment type="cofactor">
    <cofactor evidence="1">
        <name>Mg(2+)</name>
        <dbReference type="ChEBI" id="CHEBI:18420"/>
    </cofactor>
</comment>
<keyword evidence="12" id="KW-0067">ATP-binding</keyword>
<dbReference type="NCBIfam" id="TIGR01064">
    <property type="entry name" value="pyruv_kin"/>
    <property type="match status" value="1"/>
</dbReference>
<comment type="similarity">
    <text evidence="5 18">Belongs to the pyruvate kinase family.</text>
</comment>
<keyword evidence="11 18" id="KW-0418">Kinase</keyword>
<feature type="domain" description="Pyruvate kinase C-terminal" evidence="21">
    <location>
        <begin position="356"/>
        <end position="467"/>
    </location>
</feature>
<dbReference type="EC" id="2.7.1.40" evidence="6 17"/>
<keyword evidence="10" id="KW-0547">Nucleotide-binding</keyword>
<dbReference type="InterPro" id="IPR015806">
    <property type="entry name" value="Pyrv_Knase_insert_dom_sf"/>
</dbReference>
<dbReference type="InterPro" id="IPR015793">
    <property type="entry name" value="Pyrv_Knase_brl"/>
</dbReference>
<evidence type="ECO:0000256" key="8">
    <source>
        <dbReference type="ARBA" id="ARBA00022679"/>
    </source>
</evidence>
<dbReference type="InterPro" id="IPR040442">
    <property type="entry name" value="Pyrv_kinase-like_dom_sf"/>
</dbReference>
<keyword evidence="15 18" id="KW-0324">Glycolysis</keyword>
<comment type="catalytic activity">
    <reaction evidence="18">
        <text>pyruvate + ATP = phosphoenolpyruvate + ADP + H(+)</text>
        <dbReference type="Rhea" id="RHEA:18157"/>
        <dbReference type="ChEBI" id="CHEBI:15361"/>
        <dbReference type="ChEBI" id="CHEBI:15378"/>
        <dbReference type="ChEBI" id="CHEBI:30616"/>
        <dbReference type="ChEBI" id="CHEBI:58702"/>
        <dbReference type="ChEBI" id="CHEBI:456216"/>
        <dbReference type="EC" id="2.7.1.40"/>
    </reaction>
</comment>
<dbReference type="SUPFAM" id="SSF51621">
    <property type="entry name" value="Phosphoenolpyruvate/pyruvate domain"/>
    <property type="match status" value="1"/>
</dbReference>
<keyword evidence="8 18" id="KW-0808">Transferase</keyword>
<dbReference type="FunFam" id="3.20.20.60:FF:000025">
    <property type="entry name" value="Pyruvate kinase"/>
    <property type="match status" value="1"/>
</dbReference>
<dbReference type="GO" id="GO:0000287">
    <property type="term" value="F:magnesium ion binding"/>
    <property type="evidence" value="ECO:0007669"/>
    <property type="project" value="UniProtKB-UniRule"/>
</dbReference>
<feature type="domain" description="Pyruvate kinase barrel" evidence="19">
    <location>
        <begin position="1"/>
        <end position="322"/>
    </location>
</feature>
<dbReference type="SUPFAM" id="SSF52009">
    <property type="entry name" value="Phosphohistidine domain"/>
    <property type="match status" value="1"/>
</dbReference>
<evidence type="ECO:0000259" key="19">
    <source>
        <dbReference type="Pfam" id="PF00224"/>
    </source>
</evidence>
<comment type="cofactor">
    <cofactor evidence="2">
        <name>K(+)</name>
        <dbReference type="ChEBI" id="CHEBI:29103"/>
    </cofactor>
</comment>
<comment type="caution">
    <text evidence="22">The sequence shown here is derived from an EMBL/GenBank/DDBJ whole genome shotgun (WGS) entry which is preliminary data.</text>
</comment>
<dbReference type="InterPro" id="IPR001697">
    <property type="entry name" value="Pyr_Knase"/>
</dbReference>
<evidence type="ECO:0000259" key="20">
    <source>
        <dbReference type="Pfam" id="PF00391"/>
    </source>
</evidence>
<dbReference type="PRINTS" id="PR01050">
    <property type="entry name" value="PYRUVTKNASE"/>
</dbReference>
<evidence type="ECO:0000256" key="17">
    <source>
        <dbReference type="NCBIfam" id="TIGR01064"/>
    </source>
</evidence>
<dbReference type="Gene3D" id="3.50.30.10">
    <property type="entry name" value="Phosphohistidine domain"/>
    <property type="match status" value="1"/>
</dbReference>
<name>A0A133PRX2_9FIRM</name>
<dbReference type="Gene3D" id="2.40.33.10">
    <property type="entry name" value="PK beta-barrel domain-like"/>
    <property type="match status" value="1"/>
</dbReference>
<comment type="pathway">
    <text evidence="3 18">Carbohydrate degradation; glycolysis; pyruvate from D-glyceraldehyde 3-phosphate: step 5/5.</text>
</comment>
<dbReference type="InterPro" id="IPR008279">
    <property type="entry name" value="PEP-util_enz_mobile_dom"/>
</dbReference>
<dbReference type="NCBIfam" id="NF004978">
    <property type="entry name" value="PRK06354.1"/>
    <property type="match status" value="1"/>
</dbReference>
<dbReference type="InterPro" id="IPR015795">
    <property type="entry name" value="Pyrv_Knase_C"/>
</dbReference>
<evidence type="ECO:0000256" key="9">
    <source>
        <dbReference type="ARBA" id="ARBA00022723"/>
    </source>
</evidence>
<dbReference type="AlphaFoldDB" id="A0A133PRX2"/>
<gene>
    <name evidence="22" type="ORF">HMPREF3229_00289</name>
</gene>
<keyword evidence="16 22" id="KW-0670">Pyruvate</keyword>
<dbReference type="InterPro" id="IPR036918">
    <property type="entry name" value="Pyrv_Knase_C_sf"/>
</dbReference>
<dbReference type="RefSeq" id="WP_060799616.1">
    <property type="nucleotide sequence ID" value="NZ_KQ957088.1"/>
</dbReference>
<evidence type="ECO:0000256" key="13">
    <source>
        <dbReference type="ARBA" id="ARBA00022842"/>
    </source>
</evidence>
<keyword evidence="9" id="KW-0479">Metal-binding</keyword>
<dbReference type="Pfam" id="PF00391">
    <property type="entry name" value="PEP-utilizers"/>
    <property type="match status" value="1"/>
</dbReference>
<protein>
    <recommendedName>
        <fullName evidence="7 17">Pyruvate kinase</fullName>
        <ecNumber evidence="6 17">2.7.1.40</ecNumber>
    </recommendedName>
</protein>
<dbReference type="Pfam" id="PF00224">
    <property type="entry name" value="PK"/>
    <property type="match status" value="1"/>
</dbReference>
<evidence type="ECO:0000256" key="2">
    <source>
        <dbReference type="ARBA" id="ARBA00001958"/>
    </source>
</evidence>
<evidence type="ECO:0000256" key="15">
    <source>
        <dbReference type="ARBA" id="ARBA00023152"/>
    </source>
</evidence>
<evidence type="ECO:0000256" key="16">
    <source>
        <dbReference type="ARBA" id="ARBA00023317"/>
    </source>
</evidence>
<keyword evidence="13 18" id="KW-0460">Magnesium</keyword>
<evidence type="ECO:0000256" key="7">
    <source>
        <dbReference type="ARBA" id="ARBA00018587"/>
    </source>
</evidence>
<dbReference type="Gene3D" id="3.20.20.60">
    <property type="entry name" value="Phosphoenolpyruvate-binding domains"/>
    <property type="match status" value="1"/>
</dbReference>
<dbReference type="Pfam" id="PF02887">
    <property type="entry name" value="PK_C"/>
    <property type="match status" value="1"/>
</dbReference>
<evidence type="ECO:0000256" key="18">
    <source>
        <dbReference type="RuleBase" id="RU000504"/>
    </source>
</evidence>
<dbReference type="FunFam" id="2.40.33.10:FF:000001">
    <property type="entry name" value="Pyruvate kinase"/>
    <property type="match status" value="1"/>
</dbReference>
<evidence type="ECO:0000256" key="1">
    <source>
        <dbReference type="ARBA" id="ARBA00001946"/>
    </source>
</evidence>
<dbReference type="PANTHER" id="PTHR11817">
    <property type="entry name" value="PYRUVATE KINASE"/>
    <property type="match status" value="1"/>
</dbReference>
<dbReference type="GO" id="GO:0016301">
    <property type="term" value="F:kinase activity"/>
    <property type="evidence" value="ECO:0007669"/>
    <property type="project" value="UniProtKB-KW"/>
</dbReference>
<organism evidence="22">
    <name type="scientific">Peptoniphilus harei</name>
    <dbReference type="NCBI Taxonomy" id="54005"/>
    <lineage>
        <taxon>Bacteria</taxon>
        <taxon>Bacillati</taxon>
        <taxon>Bacillota</taxon>
        <taxon>Tissierellia</taxon>
        <taxon>Tissierellales</taxon>
        <taxon>Peptoniphilaceae</taxon>
        <taxon>Peptoniphilus</taxon>
    </lineage>
</organism>
<dbReference type="InterPro" id="IPR015813">
    <property type="entry name" value="Pyrv/PenolPyrv_kinase-like_dom"/>
</dbReference>
<sequence>MKKTKIVATIGPASESEEILKILFTEGVNVARLNFSHGSHEEHKIKIDRIKKLRKEMDLPIGIMLDTKGPEIRLGEVEGEVTLEIGDEFTLTTEDLTGDKSVVSISYKELYKDVKAGDKILIDDGLVELLVKEIKGEKIITEVENSGVISSHKGVNVPGVDIKLPALTERDIDDIKFGVKEDIDFIAASFIRSRDDVLAIRKVLEEERDYTTKIISKIESQKAVELIDEIIEVSDGIMVARGDLGVEIETEAVPIVQKEIIKKCNVAGKTVITATQMLDSMIRNPRPTRAETNDVANAVLDGTSAVMLSGETASGKYPVEAVETMRKIIEYTESTIDHDEILENRIKDVENSMTNSIGRSACVIARDLHANAIITATTSGNTSKAIAKFRPETPIIASTPFEKIKNQLSLVWGVRPVKVLNFKDTDNLIDASMEVAVKKGFLKSGDLVVLTAGVPTGIAGSTNLLKIENVSEILGRGTAIGKKKKKARAVVVNTFEELEANFESKDIIICNGTDGRMIPYMERSSGFVTEEAGFTSNGAVSAISLNKTAIVGVRDITKLIKTGDIITIDGTDGSVRR</sequence>
<dbReference type="SUPFAM" id="SSF50800">
    <property type="entry name" value="PK beta-barrel domain-like"/>
    <property type="match status" value="1"/>
</dbReference>
<evidence type="ECO:0000256" key="10">
    <source>
        <dbReference type="ARBA" id="ARBA00022741"/>
    </source>
</evidence>
<dbReference type="EMBL" id="LRQE01000006">
    <property type="protein sequence ID" value="KXA31567.1"/>
    <property type="molecule type" value="Genomic_DNA"/>
</dbReference>
<comment type="similarity">
    <text evidence="4">In the C-terminal section; belongs to the PEP-utilizing enzyme family.</text>
</comment>
<proteinExistence type="inferred from homology"/>
<dbReference type="GO" id="GO:0005524">
    <property type="term" value="F:ATP binding"/>
    <property type="evidence" value="ECO:0007669"/>
    <property type="project" value="UniProtKB-KW"/>
</dbReference>
<dbReference type="GO" id="GO:0004743">
    <property type="term" value="F:pyruvate kinase activity"/>
    <property type="evidence" value="ECO:0007669"/>
    <property type="project" value="UniProtKB-UniRule"/>
</dbReference>
<evidence type="ECO:0000256" key="12">
    <source>
        <dbReference type="ARBA" id="ARBA00022840"/>
    </source>
</evidence>
<accession>A0A133PRX2</accession>
<dbReference type="InterPro" id="IPR011037">
    <property type="entry name" value="Pyrv_Knase-like_insert_dom_sf"/>
</dbReference>
<dbReference type="PATRIC" id="fig|54005.3.peg.285"/>
<reference evidence="22 23" key="1">
    <citation type="submission" date="2016-01" db="EMBL/GenBank/DDBJ databases">
        <authorList>
            <person name="Oliw E.H."/>
        </authorList>
    </citation>
    <scope>NUCLEOTIDE SEQUENCE [LARGE SCALE GENOMIC DNA]</scope>
    <source>
        <strain evidence="22 23">CMW7756A</strain>
    </source>
</reference>
<dbReference type="NCBIfam" id="NF004491">
    <property type="entry name" value="PRK05826.1"/>
    <property type="match status" value="1"/>
</dbReference>
<dbReference type="InterPro" id="IPR036637">
    <property type="entry name" value="Phosphohistidine_dom_sf"/>
</dbReference>
<keyword evidence="14" id="KW-0630">Potassium</keyword>
<evidence type="ECO:0000256" key="11">
    <source>
        <dbReference type="ARBA" id="ARBA00022777"/>
    </source>
</evidence>
<dbReference type="SUPFAM" id="SSF52935">
    <property type="entry name" value="PK C-terminal domain-like"/>
    <property type="match status" value="1"/>
</dbReference>
<evidence type="ECO:0000256" key="4">
    <source>
        <dbReference type="ARBA" id="ARBA00006237"/>
    </source>
</evidence>
<evidence type="ECO:0000259" key="21">
    <source>
        <dbReference type="Pfam" id="PF02887"/>
    </source>
</evidence>
<evidence type="ECO:0000256" key="5">
    <source>
        <dbReference type="ARBA" id="ARBA00008663"/>
    </source>
</evidence>